<evidence type="ECO:0000313" key="13">
    <source>
        <dbReference type="EMBL" id="GAM54641.1"/>
    </source>
</evidence>
<evidence type="ECO:0000256" key="8">
    <source>
        <dbReference type="ARBA" id="ARBA00022932"/>
    </source>
</evidence>
<dbReference type="InterPro" id="IPR043502">
    <property type="entry name" value="DNA/RNA_pol_sf"/>
</dbReference>
<dbReference type="FunFam" id="1.10.150.20:FF:000002">
    <property type="entry name" value="DNA polymerase I"/>
    <property type="match status" value="1"/>
</dbReference>
<dbReference type="GO" id="GO:0006261">
    <property type="term" value="P:DNA-templated DNA replication"/>
    <property type="evidence" value="ECO:0007669"/>
    <property type="project" value="InterPro"/>
</dbReference>
<evidence type="ECO:0000256" key="5">
    <source>
        <dbReference type="ARBA" id="ARBA00022679"/>
    </source>
</evidence>
<dbReference type="Gene3D" id="3.30.70.370">
    <property type="match status" value="1"/>
</dbReference>
<evidence type="ECO:0000256" key="9">
    <source>
        <dbReference type="ARBA" id="ARBA00023125"/>
    </source>
</evidence>
<dbReference type="GO" id="GO:0003677">
    <property type="term" value="F:DNA binding"/>
    <property type="evidence" value="ECO:0007669"/>
    <property type="project" value="UniProtKB-KW"/>
</dbReference>
<dbReference type="PANTHER" id="PTHR10133">
    <property type="entry name" value="DNA POLYMERASE I"/>
    <property type="match status" value="1"/>
</dbReference>
<keyword evidence="5 13" id="KW-0808">Transferase</keyword>
<accession>A0A0B8NKL3</accession>
<feature type="region of interest" description="Disordered" evidence="11">
    <location>
        <begin position="1"/>
        <end position="27"/>
    </location>
</feature>
<feature type="domain" description="DNA-directed DNA polymerase family A palm" evidence="12">
    <location>
        <begin position="32"/>
        <end position="214"/>
    </location>
</feature>
<reference evidence="13 14" key="2">
    <citation type="submission" date="2015-01" db="EMBL/GenBank/DDBJ databases">
        <authorList>
            <consortium name="NBRP consortium"/>
            <person name="Sawabe T."/>
            <person name="Meirelles P."/>
            <person name="Feng G."/>
            <person name="Sayaka M."/>
            <person name="Hattori M."/>
            <person name="Ohkuma M."/>
        </authorList>
    </citation>
    <scope>NUCLEOTIDE SEQUENCE [LARGE SCALE GENOMIC DNA]</scope>
    <source>
        <strain evidence="14">JCM 19231</strain>
    </source>
</reference>
<dbReference type="AlphaFoldDB" id="A0A0B8NKL3"/>
<dbReference type="PANTHER" id="PTHR10133:SF27">
    <property type="entry name" value="DNA POLYMERASE NU"/>
    <property type="match status" value="1"/>
</dbReference>
<evidence type="ECO:0000256" key="6">
    <source>
        <dbReference type="ARBA" id="ARBA00022695"/>
    </source>
</evidence>
<dbReference type="Pfam" id="PF00476">
    <property type="entry name" value="DNA_pol_A"/>
    <property type="match status" value="1"/>
</dbReference>
<gene>
    <name evidence="13" type="ORF">JCM19231_3729</name>
</gene>
<evidence type="ECO:0000256" key="1">
    <source>
        <dbReference type="ARBA" id="ARBA00007705"/>
    </source>
</evidence>
<feature type="compositionally biased region" description="Polar residues" evidence="11">
    <location>
        <begin position="1"/>
        <end position="26"/>
    </location>
</feature>
<reference evidence="13 14" key="1">
    <citation type="submission" date="2015-01" db="EMBL/GenBank/DDBJ databases">
        <title>Vibrio sp. C1 JCM 19231 whole genome shotgun sequence.</title>
        <authorList>
            <person name="Sawabe T."/>
            <person name="Meirelles P."/>
            <person name="Feng G."/>
            <person name="Sayaka M."/>
            <person name="Hattori M."/>
            <person name="Ohkuma M."/>
        </authorList>
    </citation>
    <scope>NUCLEOTIDE SEQUENCE [LARGE SCALE GENOMIC DNA]</scope>
    <source>
        <strain evidence="14">JCM 19231</strain>
    </source>
</reference>
<evidence type="ECO:0000256" key="10">
    <source>
        <dbReference type="ARBA" id="ARBA00049244"/>
    </source>
</evidence>
<keyword evidence="7" id="KW-0235">DNA replication</keyword>
<dbReference type="Proteomes" id="UP000031671">
    <property type="component" value="Unassembled WGS sequence"/>
</dbReference>
<keyword evidence="14" id="KW-1185">Reference proteome</keyword>
<evidence type="ECO:0000259" key="12">
    <source>
        <dbReference type="SMART" id="SM00482"/>
    </source>
</evidence>
<comment type="similarity">
    <text evidence="1">Belongs to the DNA polymerase type-A family.</text>
</comment>
<dbReference type="EMBL" id="BBRZ01000006">
    <property type="protein sequence ID" value="GAM54641.1"/>
    <property type="molecule type" value="Genomic_DNA"/>
</dbReference>
<comment type="catalytic activity">
    <reaction evidence="10">
        <text>DNA(n) + a 2'-deoxyribonucleoside 5'-triphosphate = DNA(n+1) + diphosphate</text>
        <dbReference type="Rhea" id="RHEA:22508"/>
        <dbReference type="Rhea" id="RHEA-COMP:17339"/>
        <dbReference type="Rhea" id="RHEA-COMP:17340"/>
        <dbReference type="ChEBI" id="CHEBI:33019"/>
        <dbReference type="ChEBI" id="CHEBI:61560"/>
        <dbReference type="ChEBI" id="CHEBI:173112"/>
        <dbReference type="EC" id="2.7.7.7"/>
    </reaction>
</comment>
<organism evidence="13 14">
    <name type="scientific">Vibrio ishigakensis</name>
    <dbReference type="NCBI Taxonomy" id="1481914"/>
    <lineage>
        <taxon>Bacteria</taxon>
        <taxon>Pseudomonadati</taxon>
        <taxon>Pseudomonadota</taxon>
        <taxon>Gammaproteobacteria</taxon>
        <taxon>Vibrionales</taxon>
        <taxon>Vibrionaceae</taxon>
        <taxon>Vibrio</taxon>
    </lineage>
</organism>
<evidence type="ECO:0000256" key="3">
    <source>
        <dbReference type="ARBA" id="ARBA00012417"/>
    </source>
</evidence>
<name>A0A0B8NKL3_9VIBR</name>
<keyword evidence="8" id="KW-0239">DNA-directed DNA polymerase</keyword>
<protein>
    <recommendedName>
        <fullName evidence="4">DNA polymerase I</fullName>
        <ecNumber evidence="3">2.7.7.7</ecNumber>
    </recommendedName>
</protein>
<dbReference type="GO" id="GO:0003887">
    <property type="term" value="F:DNA-directed DNA polymerase activity"/>
    <property type="evidence" value="ECO:0007669"/>
    <property type="project" value="UniProtKB-KW"/>
</dbReference>
<dbReference type="SMART" id="SM00482">
    <property type="entry name" value="POLAc"/>
    <property type="match status" value="1"/>
</dbReference>
<dbReference type="PROSITE" id="PS00447">
    <property type="entry name" value="DNA_POLYMERASE_A"/>
    <property type="match status" value="1"/>
</dbReference>
<dbReference type="GO" id="GO:0006302">
    <property type="term" value="P:double-strand break repair"/>
    <property type="evidence" value="ECO:0007669"/>
    <property type="project" value="TreeGrafter"/>
</dbReference>
<keyword evidence="6 13" id="KW-0548">Nucleotidyltransferase</keyword>
<dbReference type="InterPro" id="IPR002298">
    <property type="entry name" value="DNA_polymerase_A"/>
</dbReference>
<comment type="caution">
    <text evidence="13">The sequence shown here is derived from an EMBL/GenBank/DDBJ whole genome shotgun (WGS) entry which is preliminary data.</text>
</comment>
<dbReference type="EC" id="2.7.7.7" evidence="3"/>
<evidence type="ECO:0000256" key="11">
    <source>
        <dbReference type="SAM" id="MobiDB-lite"/>
    </source>
</evidence>
<sequence length="224" mass="25499">MHTSYHQGVTATGRLSSTDPNLQNIPIRNEEGRRIRQAFVAPHGWKILAVDYSQIELRIMAHLSGDQALLDAFREGKDIHAATAAEIIGVDIDSVSSEQRRRAKAVNFGLIYGMSAFGLAKQLGIPRGEAQHYMDTYFERYPGVMQYMEDTRSQASEQGYVETLYGRRLHLPEIKSRNGMRRKAADARQSMHQCRARQQTLLRRQCCWLMSGSKHKPVSQKYVC</sequence>
<evidence type="ECO:0000256" key="4">
    <source>
        <dbReference type="ARBA" id="ARBA00020311"/>
    </source>
</evidence>
<dbReference type="InterPro" id="IPR019760">
    <property type="entry name" value="DNA-dir_DNA_pol_A_CS"/>
</dbReference>
<evidence type="ECO:0000313" key="14">
    <source>
        <dbReference type="Proteomes" id="UP000031671"/>
    </source>
</evidence>
<dbReference type="PRINTS" id="PR00868">
    <property type="entry name" value="DNAPOLI"/>
</dbReference>
<dbReference type="Gene3D" id="1.10.150.20">
    <property type="entry name" value="5' to 3' exonuclease, C-terminal subdomain"/>
    <property type="match status" value="1"/>
</dbReference>
<keyword evidence="9" id="KW-0238">DNA-binding</keyword>
<comment type="subunit">
    <text evidence="2">Single-chain monomer with multiple functions.</text>
</comment>
<dbReference type="InterPro" id="IPR001098">
    <property type="entry name" value="DNA-dir_DNA_pol_A_palm_dom"/>
</dbReference>
<dbReference type="SUPFAM" id="SSF56672">
    <property type="entry name" value="DNA/RNA polymerases"/>
    <property type="match status" value="1"/>
</dbReference>
<evidence type="ECO:0000256" key="7">
    <source>
        <dbReference type="ARBA" id="ARBA00022705"/>
    </source>
</evidence>
<evidence type="ECO:0000256" key="2">
    <source>
        <dbReference type="ARBA" id="ARBA00011541"/>
    </source>
</evidence>
<proteinExistence type="inferred from homology"/>